<dbReference type="KEGG" id="sinb:SIDU_05985"/>
<proteinExistence type="predicted"/>
<protein>
    <submittedName>
        <fullName evidence="2">Uncharacterized protein</fullName>
    </submittedName>
</protein>
<organism evidence="2 3">
    <name type="scientific">Sphingobium indicum (strain DSM 16412 / CCM 7286 / MTCC 6364 / B90A)</name>
    <dbReference type="NCBI Taxonomy" id="861109"/>
    <lineage>
        <taxon>Bacteria</taxon>
        <taxon>Pseudomonadati</taxon>
        <taxon>Pseudomonadota</taxon>
        <taxon>Alphaproteobacteria</taxon>
        <taxon>Sphingomonadales</taxon>
        <taxon>Sphingomonadaceae</taxon>
        <taxon>Sphingobium</taxon>
    </lineage>
</organism>
<evidence type="ECO:0000256" key="1">
    <source>
        <dbReference type="SAM" id="MobiDB-lite"/>
    </source>
</evidence>
<name>A0A1L5BMJ1_SPHIB</name>
<feature type="region of interest" description="Disordered" evidence="1">
    <location>
        <begin position="1"/>
        <end position="27"/>
    </location>
</feature>
<evidence type="ECO:0000313" key="2">
    <source>
        <dbReference type="EMBL" id="APL94089.1"/>
    </source>
</evidence>
<reference evidence="2 3" key="1">
    <citation type="journal article" date="2012" name="J. Bacteriol.">
        <title>Genome sequence of Sphingobium indicum B90A, a hexachlorocyclohexane-degrading bacterium.</title>
        <authorList>
            <person name="Anand S."/>
            <person name="Sangwan N."/>
            <person name="Lata P."/>
            <person name="Kaur J."/>
            <person name="Dua A."/>
            <person name="Singh A.K."/>
            <person name="Verma M."/>
            <person name="Kaur J."/>
            <person name="Khurana J.P."/>
            <person name="Khurana P."/>
            <person name="Mathur S."/>
            <person name="Lal R."/>
        </authorList>
    </citation>
    <scope>NUCLEOTIDE SEQUENCE [LARGE SCALE GENOMIC DNA]</scope>
    <source>
        <strain evidence="3">DSM 16412 / CCM 7286 / MTCC 6364 / B90A</strain>
    </source>
</reference>
<accession>A0A1L5BMJ1</accession>
<gene>
    <name evidence="2" type="ORF">SIDU_05985</name>
</gene>
<dbReference type="Proteomes" id="UP000004550">
    <property type="component" value="Chromosome"/>
</dbReference>
<dbReference type="RefSeq" id="WP_007685896.1">
    <property type="nucleotide sequence ID" value="NZ_CP013070.1"/>
</dbReference>
<evidence type="ECO:0000313" key="3">
    <source>
        <dbReference type="Proteomes" id="UP000004550"/>
    </source>
</evidence>
<dbReference type="EMBL" id="CP013070">
    <property type="protein sequence ID" value="APL94089.1"/>
    <property type="molecule type" value="Genomic_DNA"/>
</dbReference>
<dbReference type="AlphaFoldDB" id="A0A1L5BMJ1"/>
<sequence length="449" mass="45592">MPNYQERTPRHGSPKRIRQVTGQPPENDFRVGEIRGAPFITLVLSDVMETERLLAAGPDIAFVDGGAKANITFTLTTTGIVAATYGAALKIPIIHFDDKGRAVSASEASLGTAAALDADNDNTLSANSSARLATQAAVKAYVDNAVTGLLDYKGGFSASGNPNYPAASKGDAYVVTVAGKIGGASGKAVDVGDVFVASADNAGGTEAAVGASWFVLEHNLQGALLSANNLADVANPATARANIGAGTVTSVDLSGGTTGLTFGGGPVTTAGTITLTGTLAVANGGTGTATTFTAGSVVFAGASGVYSQDNANLFWDDTNDRLGIGTASPGERVEAYIGSASFVVLKATNTAGYGKFGVRDTGDAYVEAPSGKEISFWNGSRRMTVTSGGNIYATAGTTGMTDGFFYIPAAAGAPTGTPTTISGRVPMYYDTTNNNFYVYNGAWKKVLLA</sequence>